<evidence type="ECO:0000259" key="7">
    <source>
        <dbReference type="Pfam" id="PF00562"/>
    </source>
</evidence>
<feature type="domain" description="DNA-directed RNA polymerase subunit 2 hybrid-binding" evidence="7">
    <location>
        <begin position="147"/>
        <end position="296"/>
    </location>
</feature>
<dbReference type="GO" id="GO:0000428">
    <property type="term" value="C:DNA-directed RNA polymerase complex"/>
    <property type="evidence" value="ECO:0007669"/>
    <property type="project" value="UniProtKB-KW"/>
</dbReference>
<dbReference type="InterPro" id="IPR015712">
    <property type="entry name" value="DNA-dir_RNA_pol_su2"/>
</dbReference>
<evidence type="ECO:0000256" key="2">
    <source>
        <dbReference type="ARBA" id="ARBA00012418"/>
    </source>
</evidence>
<dbReference type="GO" id="GO:0003677">
    <property type="term" value="F:DNA binding"/>
    <property type="evidence" value="ECO:0007669"/>
    <property type="project" value="InterPro"/>
</dbReference>
<evidence type="ECO:0000256" key="3">
    <source>
        <dbReference type="ARBA" id="ARBA00022478"/>
    </source>
</evidence>
<dbReference type="PANTHER" id="PTHR20856">
    <property type="entry name" value="DNA-DIRECTED RNA POLYMERASE I SUBUNIT 2"/>
    <property type="match status" value="1"/>
</dbReference>
<comment type="similarity">
    <text evidence="1">Belongs to the RNA polymerase beta chain family.</text>
</comment>
<proteinExistence type="inferred from homology"/>
<dbReference type="STRING" id="7398.A0A1A9Z9P2"/>
<protein>
    <recommendedName>
        <fullName evidence="2">DNA-directed RNA polymerase</fullName>
        <ecNumber evidence="2">2.7.7.6</ecNumber>
    </recommendedName>
</protein>
<dbReference type="VEuPathDB" id="VectorBase:GPAI007929"/>
<dbReference type="GO" id="GO:0006351">
    <property type="term" value="P:DNA-templated transcription"/>
    <property type="evidence" value="ECO:0007669"/>
    <property type="project" value="InterPro"/>
</dbReference>
<keyword evidence="9" id="KW-1185">Reference proteome</keyword>
<name>A0A1A9Z9P2_GLOPL</name>
<dbReference type="GO" id="GO:0032549">
    <property type="term" value="F:ribonucleoside binding"/>
    <property type="evidence" value="ECO:0007669"/>
    <property type="project" value="InterPro"/>
</dbReference>
<sequence>MIDLLTKEPYSEAGVKFAWHGCHFIMTFEGSPWYDCEEEVANYNLSNIFERVEREYAMSSVQKFEPGNGFPKHLRLSVLTKLKGLPPKYGAKEKHTQDTRIEVQSEIAPKIETKDFTPFSAMGKDYAYCTTYRHCEIHPAMMLGVCVSIIPFPDQNQSPRNTYQSKQAIGVRIINFHVRMDTLVHVLYYPMKLLVTTRSMEYLRFRELPAGINSIVAILCYTCYNQENSVILNASAVERGFFRPVFYRSYKNAENKRIRDQEESFEKPSRQTCQDMRNAHYDNLNEDGIIAPGIRV</sequence>
<evidence type="ECO:0000256" key="1">
    <source>
        <dbReference type="ARBA" id="ARBA00006835"/>
    </source>
</evidence>
<dbReference type="InterPro" id="IPR007120">
    <property type="entry name" value="DNA-dir_RNAP_su2_dom"/>
</dbReference>
<evidence type="ECO:0000256" key="5">
    <source>
        <dbReference type="ARBA" id="ARBA00022695"/>
    </source>
</evidence>
<dbReference type="SUPFAM" id="SSF64484">
    <property type="entry name" value="beta and beta-prime subunits of DNA dependent RNA-polymerase"/>
    <property type="match status" value="1"/>
</dbReference>
<dbReference type="Pfam" id="PF00562">
    <property type="entry name" value="RNA_pol_Rpb2_6"/>
    <property type="match status" value="1"/>
</dbReference>
<dbReference type="Proteomes" id="UP000092445">
    <property type="component" value="Unassembled WGS sequence"/>
</dbReference>
<evidence type="ECO:0000313" key="8">
    <source>
        <dbReference type="EnsemblMetazoa" id="GPAI007929-PA"/>
    </source>
</evidence>
<keyword evidence="4" id="KW-0808">Transferase</keyword>
<reference evidence="8" key="2">
    <citation type="submission" date="2020-05" db="UniProtKB">
        <authorList>
            <consortium name="EnsemblMetazoa"/>
        </authorList>
    </citation>
    <scope>IDENTIFICATION</scope>
    <source>
        <strain evidence="8">IAEA</strain>
    </source>
</reference>
<dbReference type="EC" id="2.7.7.6" evidence="2"/>
<dbReference type="GO" id="GO:0003899">
    <property type="term" value="F:DNA-directed RNA polymerase activity"/>
    <property type="evidence" value="ECO:0007669"/>
    <property type="project" value="UniProtKB-EC"/>
</dbReference>
<evidence type="ECO:0000313" key="9">
    <source>
        <dbReference type="Proteomes" id="UP000092445"/>
    </source>
</evidence>
<organism evidence="8 9">
    <name type="scientific">Glossina pallidipes</name>
    <name type="common">Tsetse fly</name>
    <dbReference type="NCBI Taxonomy" id="7398"/>
    <lineage>
        <taxon>Eukaryota</taxon>
        <taxon>Metazoa</taxon>
        <taxon>Ecdysozoa</taxon>
        <taxon>Arthropoda</taxon>
        <taxon>Hexapoda</taxon>
        <taxon>Insecta</taxon>
        <taxon>Pterygota</taxon>
        <taxon>Neoptera</taxon>
        <taxon>Endopterygota</taxon>
        <taxon>Diptera</taxon>
        <taxon>Brachycera</taxon>
        <taxon>Muscomorpha</taxon>
        <taxon>Hippoboscoidea</taxon>
        <taxon>Glossinidae</taxon>
        <taxon>Glossina</taxon>
    </lineage>
</organism>
<dbReference type="Gene3D" id="2.40.270.10">
    <property type="entry name" value="DNA-directed RNA polymerase, subunit 2, domain 6"/>
    <property type="match status" value="1"/>
</dbReference>
<keyword evidence="5" id="KW-0548">Nucleotidyltransferase</keyword>
<keyword evidence="3" id="KW-0240">DNA-directed RNA polymerase</keyword>
<dbReference type="AlphaFoldDB" id="A0A1A9Z9P2"/>
<dbReference type="EnsemblMetazoa" id="GPAI007929-RA">
    <property type="protein sequence ID" value="GPAI007929-PA"/>
    <property type="gene ID" value="GPAI007929"/>
</dbReference>
<evidence type="ECO:0000256" key="4">
    <source>
        <dbReference type="ARBA" id="ARBA00022679"/>
    </source>
</evidence>
<dbReference type="InterPro" id="IPR037033">
    <property type="entry name" value="DNA-dir_RNAP_su2_hyb_sf"/>
</dbReference>
<keyword evidence="6" id="KW-0804">Transcription</keyword>
<evidence type="ECO:0000256" key="6">
    <source>
        <dbReference type="ARBA" id="ARBA00023163"/>
    </source>
</evidence>
<reference evidence="9" key="1">
    <citation type="submission" date="2014-03" db="EMBL/GenBank/DDBJ databases">
        <authorList>
            <person name="Aksoy S."/>
            <person name="Warren W."/>
            <person name="Wilson R.K."/>
        </authorList>
    </citation>
    <scope>NUCLEOTIDE SEQUENCE [LARGE SCALE GENOMIC DNA]</scope>
    <source>
        <strain evidence="9">IAEA</strain>
    </source>
</reference>
<accession>A0A1A9Z9P2</accession>